<sequence>MNKAGEHTYIVRDVVHYDIPFNEKFFRIINAAEFQRLNRIKQLSCEYVVFPTATHTRFAHSIGTYYVMRKLLERLEKELQKIGLEVTQEERDLALCSALLHDIGHGSLSHTFERVFGQGSHEEWTVRILESEETEIHKVLVEEFSQDFLNQLVGIISKKGAMQQNLIFSLISQLVSSQIDADRMDYLLRDSYFTSVTNGNYDLERLIRAIEIDERDGTYTICVNEKFISSIEEYIMGRFYMHREVYQHALKRQMEGILSRIVQRAGILYHSGEEIYCDRALSKLLSGEELSLKEYIKMDDSTLMYHISKWQEADDEILSELSTSFLYRKKFYKNKLRASIEEEGFVKDSINRALEEHGHPRIEDFSKEYFYLEDRINIKIYDREKDNIWVKQKNGSLEDVSIASFLFNRMNTDVQYTRYLEFIHFGLFEKKYGFDLREELERCSGEKIAR</sequence>
<accession>A0ABV9QHS1</accession>
<evidence type="ECO:0000313" key="3">
    <source>
        <dbReference type="Proteomes" id="UP001595916"/>
    </source>
</evidence>
<gene>
    <name evidence="2" type="ORF">ACFO4R_02090</name>
</gene>
<protein>
    <submittedName>
        <fullName evidence="2">HD domain-containing protein</fullName>
    </submittedName>
</protein>
<feature type="domain" description="HD/PDEase" evidence="1">
    <location>
        <begin position="53"/>
        <end position="196"/>
    </location>
</feature>
<dbReference type="Gene3D" id="1.10.3210.10">
    <property type="entry name" value="Hypothetical protein af1432"/>
    <property type="match status" value="1"/>
</dbReference>
<reference evidence="3" key="1">
    <citation type="journal article" date="2019" name="Int. J. Syst. Evol. Microbiol.">
        <title>The Global Catalogue of Microorganisms (GCM) 10K type strain sequencing project: providing services to taxonomists for standard genome sequencing and annotation.</title>
        <authorList>
            <consortium name="The Broad Institute Genomics Platform"/>
            <consortium name="The Broad Institute Genome Sequencing Center for Infectious Disease"/>
            <person name="Wu L."/>
            <person name="Ma J."/>
        </authorList>
    </citation>
    <scope>NUCLEOTIDE SEQUENCE [LARGE SCALE GENOMIC DNA]</scope>
    <source>
        <strain evidence="3">CCUG 46385</strain>
    </source>
</reference>
<dbReference type="EMBL" id="JBHSHL010000007">
    <property type="protein sequence ID" value="MFC4803862.1"/>
    <property type="molecule type" value="Genomic_DNA"/>
</dbReference>
<dbReference type="CDD" id="cd00077">
    <property type="entry name" value="HDc"/>
    <property type="match status" value="1"/>
</dbReference>
<name>A0ABV9QHS1_9FIRM</name>
<dbReference type="Proteomes" id="UP001595916">
    <property type="component" value="Unassembled WGS sequence"/>
</dbReference>
<dbReference type="InterPro" id="IPR050135">
    <property type="entry name" value="dGTPase-like"/>
</dbReference>
<dbReference type="InterPro" id="IPR003607">
    <property type="entry name" value="HD/PDEase_dom"/>
</dbReference>
<keyword evidence="3" id="KW-1185">Reference proteome</keyword>
<dbReference type="SUPFAM" id="SSF109604">
    <property type="entry name" value="HD-domain/PDEase-like"/>
    <property type="match status" value="1"/>
</dbReference>
<dbReference type="Pfam" id="PF19276">
    <property type="entry name" value="HD_assoc_2"/>
    <property type="match status" value="1"/>
</dbReference>
<dbReference type="Pfam" id="PF01966">
    <property type="entry name" value="HD"/>
    <property type="match status" value="1"/>
</dbReference>
<dbReference type="InterPro" id="IPR045509">
    <property type="entry name" value="HD_assoc_2"/>
</dbReference>
<evidence type="ECO:0000259" key="1">
    <source>
        <dbReference type="SMART" id="SM00471"/>
    </source>
</evidence>
<evidence type="ECO:0000313" key="2">
    <source>
        <dbReference type="EMBL" id="MFC4803862.1"/>
    </source>
</evidence>
<dbReference type="RefSeq" id="WP_379787330.1">
    <property type="nucleotide sequence ID" value="NZ_JBHSHL010000007.1"/>
</dbReference>
<dbReference type="PANTHER" id="PTHR11373">
    <property type="entry name" value="DEOXYNUCLEOSIDE TRIPHOSPHATE TRIPHOSPHOHYDROLASE"/>
    <property type="match status" value="1"/>
</dbReference>
<comment type="caution">
    <text evidence="2">The sequence shown here is derived from an EMBL/GenBank/DDBJ whole genome shotgun (WGS) entry which is preliminary data.</text>
</comment>
<organism evidence="2 3">
    <name type="scientific">Filifactor villosus</name>
    <dbReference type="NCBI Taxonomy" id="29374"/>
    <lineage>
        <taxon>Bacteria</taxon>
        <taxon>Bacillati</taxon>
        <taxon>Bacillota</taxon>
        <taxon>Clostridia</taxon>
        <taxon>Peptostreptococcales</taxon>
        <taxon>Filifactoraceae</taxon>
        <taxon>Filifactor</taxon>
    </lineage>
</organism>
<proteinExistence type="predicted"/>
<dbReference type="PANTHER" id="PTHR11373:SF4">
    <property type="entry name" value="DEOXYNUCLEOSIDE TRIPHOSPHATE TRIPHOSPHOHYDROLASE SAMHD1"/>
    <property type="match status" value="1"/>
</dbReference>
<dbReference type="SMART" id="SM00471">
    <property type="entry name" value="HDc"/>
    <property type="match status" value="1"/>
</dbReference>
<dbReference type="InterPro" id="IPR006674">
    <property type="entry name" value="HD_domain"/>
</dbReference>